<evidence type="ECO:0000256" key="2">
    <source>
        <dbReference type="ARBA" id="ARBA00023125"/>
    </source>
</evidence>
<sequence>MEQQVIIQIKILTNTIKRTLQNSDCFCDCRGMTGMHGWIISYLCRNPNHDIFQKDIEAQLSIRRSTATGMLQLMEKNGLIIREPVPYDARLKKLVPTRKALDINRRIEEKFEQINTQLIHGLTREEVDLFCSVAEKMRNNLSGCET</sequence>
<dbReference type="InterPro" id="IPR036390">
    <property type="entry name" value="WH_DNA-bd_sf"/>
</dbReference>
<dbReference type="SMART" id="SM00347">
    <property type="entry name" value="HTH_MARR"/>
    <property type="match status" value="1"/>
</dbReference>
<dbReference type="PANTHER" id="PTHR42756">
    <property type="entry name" value="TRANSCRIPTIONAL REGULATOR, MARR"/>
    <property type="match status" value="1"/>
</dbReference>
<gene>
    <name evidence="5" type="ORF">O0S10_06835</name>
</gene>
<accession>A0ABT4IGS7</accession>
<proteinExistence type="predicted"/>
<dbReference type="EMBL" id="JAPTGB010000013">
    <property type="protein sequence ID" value="MCZ0860939.1"/>
    <property type="molecule type" value="Genomic_DNA"/>
</dbReference>
<dbReference type="Pfam" id="PF12802">
    <property type="entry name" value="MarR_2"/>
    <property type="match status" value="1"/>
</dbReference>
<dbReference type="InterPro" id="IPR036388">
    <property type="entry name" value="WH-like_DNA-bd_sf"/>
</dbReference>
<keyword evidence="1" id="KW-0805">Transcription regulation</keyword>
<keyword evidence="3" id="KW-0804">Transcription</keyword>
<dbReference type="InterPro" id="IPR000835">
    <property type="entry name" value="HTH_MarR-typ"/>
</dbReference>
<evidence type="ECO:0000313" key="5">
    <source>
        <dbReference type="EMBL" id="MCZ0860939.1"/>
    </source>
</evidence>
<dbReference type="PROSITE" id="PS50995">
    <property type="entry name" value="HTH_MARR_2"/>
    <property type="match status" value="1"/>
</dbReference>
<feature type="domain" description="HTH marR-type" evidence="4">
    <location>
        <begin position="2"/>
        <end position="139"/>
    </location>
</feature>
<dbReference type="Gene3D" id="1.10.10.10">
    <property type="entry name" value="Winged helix-like DNA-binding domain superfamily/Winged helix DNA-binding domain"/>
    <property type="match status" value="1"/>
</dbReference>
<evidence type="ECO:0000259" key="4">
    <source>
        <dbReference type="PROSITE" id="PS50995"/>
    </source>
</evidence>
<dbReference type="PRINTS" id="PR00598">
    <property type="entry name" value="HTHMARR"/>
</dbReference>
<organism evidence="5 6">
    <name type="scientific">Methanocorpusculum petauri</name>
    <dbReference type="NCBI Taxonomy" id="3002863"/>
    <lineage>
        <taxon>Archaea</taxon>
        <taxon>Methanobacteriati</taxon>
        <taxon>Methanobacteriota</taxon>
        <taxon>Stenosarchaea group</taxon>
        <taxon>Methanomicrobia</taxon>
        <taxon>Methanomicrobiales</taxon>
        <taxon>Methanocorpusculaceae</taxon>
        <taxon>Methanocorpusculum</taxon>
    </lineage>
</organism>
<name>A0ABT4IGS7_9EURY</name>
<evidence type="ECO:0000256" key="3">
    <source>
        <dbReference type="ARBA" id="ARBA00023163"/>
    </source>
</evidence>
<keyword evidence="6" id="KW-1185">Reference proteome</keyword>
<keyword evidence="2" id="KW-0238">DNA-binding</keyword>
<evidence type="ECO:0000256" key="1">
    <source>
        <dbReference type="ARBA" id="ARBA00023015"/>
    </source>
</evidence>
<protein>
    <submittedName>
        <fullName evidence="5">MarR family transcriptional regulator</fullName>
    </submittedName>
</protein>
<dbReference type="SUPFAM" id="SSF46785">
    <property type="entry name" value="Winged helix' DNA-binding domain"/>
    <property type="match status" value="1"/>
</dbReference>
<dbReference type="RefSeq" id="WP_268925137.1">
    <property type="nucleotide sequence ID" value="NZ_JAPTGB010000013.1"/>
</dbReference>
<evidence type="ECO:0000313" key="6">
    <source>
        <dbReference type="Proteomes" id="UP001141422"/>
    </source>
</evidence>
<reference evidence="5" key="1">
    <citation type="submission" date="2022-12" db="EMBL/GenBank/DDBJ databases">
        <title>Isolation and characterisation of novel Methanocorpusculum spp. from native Australian herbivores indicates the genus is ancestrally host-associated.</title>
        <authorList>
            <person name="Volmer J.G."/>
            <person name="Soo R.M."/>
            <person name="Evans P.N."/>
            <person name="Hoedt E.C."/>
            <person name="Astorga Alsina A.L."/>
            <person name="Woodcroft B.J."/>
            <person name="Tyson G.W."/>
            <person name="Hugenholtz P."/>
            <person name="Morrison M."/>
        </authorList>
    </citation>
    <scope>NUCLEOTIDE SEQUENCE</scope>
    <source>
        <strain evidence="5">MG</strain>
    </source>
</reference>
<dbReference type="PANTHER" id="PTHR42756:SF1">
    <property type="entry name" value="TRANSCRIPTIONAL REPRESSOR OF EMRAB OPERON"/>
    <property type="match status" value="1"/>
</dbReference>
<dbReference type="Proteomes" id="UP001141422">
    <property type="component" value="Unassembled WGS sequence"/>
</dbReference>
<comment type="caution">
    <text evidence="5">The sequence shown here is derived from an EMBL/GenBank/DDBJ whole genome shotgun (WGS) entry which is preliminary data.</text>
</comment>